<dbReference type="InterPro" id="IPR045863">
    <property type="entry name" value="CorA_TM1_TM2"/>
</dbReference>
<evidence type="ECO:0000256" key="4">
    <source>
        <dbReference type="ARBA" id="ARBA00022475"/>
    </source>
</evidence>
<dbReference type="EMBL" id="FUYX01000007">
    <property type="protein sequence ID" value="SKB90575.1"/>
    <property type="molecule type" value="Genomic_DNA"/>
</dbReference>
<dbReference type="SUPFAM" id="SSF144083">
    <property type="entry name" value="Magnesium transport protein CorA, transmembrane region"/>
    <property type="match status" value="1"/>
</dbReference>
<evidence type="ECO:0000256" key="2">
    <source>
        <dbReference type="ARBA" id="ARBA00009765"/>
    </source>
</evidence>
<dbReference type="GO" id="GO:0015087">
    <property type="term" value="F:cobalt ion transmembrane transporter activity"/>
    <property type="evidence" value="ECO:0007669"/>
    <property type="project" value="UniProtKB-UniRule"/>
</dbReference>
<dbReference type="GO" id="GO:0050897">
    <property type="term" value="F:cobalt ion binding"/>
    <property type="evidence" value="ECO:0007669"/>
    <property type="project" value="TreeGrafter"/>
</dbReference>
<feature type="transmembrane region" description="Helical" evidence="12">
    <location>
        <begin position="295"/>
        <end position="314"/>
    </location>
</feature>
<protein>
    <recommendedName>
        <fullName evidence="12">Magnesium transport protein CorA</fullName>
    </recommendedName>
</protein>
<dbReference type="Gene3D" id="3.30.460.20">
    <property type="entry name" value="CorA soluble domain-like"/>
    <property type="match status" value="1"/>
</dbReference>
<comment type="similarity">
    <text evidence="2 12">Belongs to the CorA metal ion transporter (MIT) (TC 1.A.35) family.</text>
</comment>
<evidence type="ECO:0000313" key="14">
    <source>
        <dbReference type="Proteomes" id="UP000190130"/>
    </source>
</evidence>
<keyword evidence="8 12" id="KW-0406">Ion transport</keyword>
<dbReference type="RefSeq" id="WP_079591647.1">
    <property type="nucleotide sequence ID" value="NZ_FUYX01000007.1"/>
</dbReference>
<comment type="catalytic activity">
    <reaction evidence="10">
        <text>Mg(2+)(in) = Mg(2+)(out)</text>
        <dbReference type="Rhea" id="RHEA:29827"/>
        <dbReference type="ChEBI" id="CHEBI:18420"/>
    </reaction>
</comment>
<keyword evidence="6 12" id="KW-0460">Magnesium</keyword>
<reference evidence="13 14" key="1">
    <citation type="submission" date="2017-02" db="EMBL/GenBank/DDBJ databases">
        <authorList>
            <person name="Peterson S.W."/>
        </authorList>
    </citation>
    <scope>NUCLEOTIDE SEQUENCE [LARGE SCALE GENOMIC DNA]</scope>
    <source>
        <strain evidence="13 14">DSM 9653</strain>
    </source>
</reference>
<evidence type="ECO:0000256" key="5">
    <source>
        <dbReference type="ARBA" id="ARBA00022692"/>
    </source>
</evidence>
<dbReference type="PANTHER" id="PTHR46494">
    <property type="entry name" value="CORA FAMILY METAL ION TRANSPORTER (EUROFUNG)"/>
    <property type="match status" value="1"/>
</dbReference>
<dbReference type="CDD" id="cd12830">
    <property type="entry name" value="MtCorA-like"/>
    <property type="match status" value="1"/>
</dbReference>
<evidence type="ECO:0000256" key="3">
    <source>
        <dbReference type="ARBA" id="ARBA00022448"/>
    </source>
</evidence>
<dbReference type="GO" id="GO:0000287">
    <property type="term" value="F:magnesium ion binding"/>
    <property type="evidence" value="ECO:0007669"/>
    <property type="project" value="TreeGrafter"/>
</dbReference>
<comment type="subcellular location">
    <subcellularLocation>
        <location evidence="1">Cell membrane</location>
        <topology evidence="1">Multi-pass membrane protein</topology>
    </subcellularLocation>
    <subcellularLocation>
        <location evidence="12">Membrane</location>
        <topology evidence="12">Multi-pass membrane protein</topology>
    </subcellularLocation>
</comment>
<dbReference type="Pfam" id="PF01544">
    <property type="entry name" value="CorA"/>
    <property type="match status" value="1"/>
</dbReference>
<evidence type="ECO:0000256" key="8">
    <source>
        <dbReference type="ARBA" id="ARBA00023065"/>
    </source>
</evidence>
<dbReference type="GO" id="GO:0005886">
    <property type="term" value="C:plasma membrane"/>
    <property type="evidence" value="ECO:0007669"/>
    <property type="project" value="UniProtKB-SubCell"/>
</dbReference>
<keyword evidence="3 12" id="KW-0813">Transport</keyword>
<evidence type="ECO:0000256" key="10">
    <source>
        <dbReference type="ARBA" id="ARBA00034269"/>
    </source>
</evidence>
<dbReference type="SUPFAM" id="SSF143865">
    <property type="entry name" value="CorA soluble domain-like"/>
    <property type="match status" value="1"/>
</dbReference>
<keyword evidence="9 12" id="KW-0472">Membrane</keyword>
<dbReference type="AlphaFoldDB" id="A0A1T5F306"/>
<keyword evidence="7 12" id="KW-1133">Transmembrane helix</keyword>
<proteinExistence type="inferred from homology"/>
<organism evidence="13 14">
    <name type="scientific">Bosea thiooxidans</name>
    <dbReference type="NCBI Taxonomy" id="53254"/>
    <lineage>
        <taxon>Bacteria</taxon>
        <taxon>Pseudomonadati</taxon>
        <taxon>Pseudomonadota</taxon>
        <taxon>Alphaproteobacteria</taxon>
        <taxon>Hyphomicrobiales</taxon>
        <taxon>Boseaceae</taxon>
        <taxon>Bosea</taxon>
    </lineage>
</organism>
<accession>A0A1T5F306</accession>
<dbReference type="Gene3D" id="1.20.58.340">
    <property type="entry name" value="Magnesium transport protein CorA, transmembrane region"/>
    <property type="match status" value="2"/>
</dbReference>
<dbReference type="InterPro" id="IPR045861">
    <property type="entry name" value="CorA_cytoplasmic_dom"/>
</dbReference>
<sequence>MAVSRVRVAAKAIPEPLPSDPPGEKGHLHAAGVVAAGVYAHGVRVADIPVEEAGDWSRKDDHVVWIGLFEPDSSLLKCVQQQFNLHPLAVEDATNAHQRPKLEQYGDALFVVARTAQLSEGRITFGETHIFVGRGYIVSVRHGASTSYTSVRQHWETCPTSLAKGEDFILYAILDFIVDNYMPVLEAIHDEVEEIEDKVLARPMAHADIERLYMLRRDLLRLRNAIAPLVDVCQRLTNGNVPQVRPTLAPMFRDVTDHVRTVQEKIDSLREVLAFAFEASLLVGQSQENAITKRLASWAAILAVPTAVAGIYGMNFENMPELKTHYGYFAVLAVIGASCAVLYWRFKRNGWL</sequence>
<evidence type="ECO:0000256" key="7">
    <source>
        <dbReference type="ARBA" id="ARBA00022989"/>
    </source>
</evidence>
<evidence type="ECO:0000256" key="6">
    <source>
        <dbReference type="ARBA" id="ARBA00022842"/>
    </source>
</evidence>
<evidence type="ECO:0000256" key="11">
    <source>
        <dbReference type="ARBA" id="ARBA00045497"/>
    </source>
</evidence>
<evidence type="ECO:0000256" key="12">
    <source>
        <dbReference type="RuleBase" id="RU362010"/>
    </source>
</evidence>
<dbReference type="Proteomes" id="UP000190130">
    <property type="component" value="Unassembled WGS sequence"/>
</dbReference>
<gene>
    <name evidence="12" type="primary">corA</name>
    <name evidence="13" type="ORF">SAMN05660750_02942</name>
</gene>
<evidence type="ECO:0000256" key="9">
    <source>
        <dbReference type="ARBA" id="ARBA00023136"/>
    </source>
</evidence>
<keyword evidence="5 12" id="KW-0812">Transmembrane</keyword>
<dbReference type="OrthoDB" id="9803416at2"/>
<dbReference type="InterPro" id="IPR002523">
    <property type="entry name" value="MgTranspt_CorA/ZnTranspt_ZntB"/>
</dbReference>
<feature type="transmembrane region" description="Helical" evidence="12">
    <location>
        <begin position="326"/>
        <end position="346"/>
    </location>
</feature>
<dbReference type="PANTHER" id="PTHR46494:SF1">
    <property type="entry name" value="CORA FAMILY METAL ION TRANSPORTER (EUROFUNG)"/>
    <property type="match status" value="1"/>
</dbReference>
<keyword evidence="4 12" id="KW-1003">Cell membrane</keyword>
<dbReference type="NCBIfam" id="TIGR00383">
    <property type="entry name" value="corA"/>
    <property type="match status" value="1"/>
</dbReference>
<dbReference type="FunFam" id="1.20.58.340:FF:000004">
    <property type="entry name" value="Magnesium transport protein CorA"/>
    <property type="match status" value="1"/>
</dbReference>
<dbReference type="InterPro" id="IPR004488">
    <property type="entry name" value="Mg/Co-transport_prot_CorA"/>
</dbReference>
<dbReference type="GO" id="GO:0015095">
    <property type="term" value="F:magnesium ion transmembrane transporter activity"/>
    <property type="evidence" value="ECO:0007669"/>
    <property type="project" value="UniProtKB-UniRule"/>
</dbReference>
<evidence type="ECO:0000313" key="13">
    <source>
        <dbReference type="EMBL" id="SKB90575.1"/>
    </source>
</evidence>
<comment type="function">
    <text evidence="11">Mediates influx of magnesium ions. Alternates between open and closed states. Activated by low cytoplasmic Mg(2+) levels. Inactive when cytoplasmic Mg(2+) levels are high.</text>
</comment>
<name>A0A1T5F306_9HYPH</name>
<evidence type="ECO:0000256" key="1">
    <source>
        <dbReference type="ARBA" id="ARBA00004651"/>
    </source>
</evidence>